<feature type="active site" description="Phosphocysteine intermediate; for EIIB activity" evidence="11">
    <location>
        <position position="32"/>
    </location>
</feature>
<feature type="transmembrane region" description="Helical" evidence="12">
    <location>
        <begin position="367"/>
        <end position="385"/>
    </location>
</feature>
<dbReference type="Proteomes" id="UP000199159">
    <property type="component" value="Unassembled WGS sequence"/>
</dbReference>
<evidence type="ECO:0000256" key="9">
    <source>
        <dbReference type="ARBA" id="ARBA00022989"/>
    </source>
</evidence>
<feature type="transmembrane region" description="Helical" evidence="12">
    <location>
        <begin position="150"/>
        <end position="172"/>
    </location>
</feature>
<feature type="domain" description="PTS EIIC type-1" evidence="14">
    <location>
        <begin position="113"/>
        <end position="466"/>
    </location>
</feature>
<feature type="transmembrane region" description="Helical" evidence="12">
    <location>
        <begin position="114"/>
        <end position="138"/>
    </location>
</feature>
<dbReference type="SUPFAM" id="SSF55604">
    <property type="entry name" value="Glucose permease domain IIB"/>
    <property type="match status" value="1"/>
</dbReference>
<dbReference type="GO" id="GO:0015771">
    <property type="term" value="P:trehalose transport"/>
    <property type="evidence" value="ECO:0007669"/>
    <property type="project" value="TreeGrafter"/>
</dbReference>
<dbReference type="AlphaFoldDB" id="A0A1H0VYR6"/>
<feature type="transmembrane region" description="Helical" evidence="12">
    <location>
        <begin position="291"/>
        <end position="316"/>
    </location>
</feature>
<evidence type="ECO:0000256" key="7">
    <source>
        <dbReference type="ARBA" id="ARBA00022692"/>
    </source>
</evidence>
<feature type="transmembrane region" description="Helical" evidence="12">
    <location>
        <begin position="441"/>
        <end position="461"/>
    </location>
</feature>
<comment type="subcellular location">
    <subcellularLocation>
        <location evidence="1">Cell membrane</location>
        <topology evidence="1">Multi-pass membrane protein</topology>
    </subcellularLocation>
</comment>
<evidence type="ECO:0000256" key="11">
    <source>
        <dbReference type="PROSITE-ProRule" id="PRU00421"/>
    </source>
</evidence>
<dbReference type="PROSITE" id="PS51098">
    <property type="entry name" value="PTS_EIIB_TYPE_1"/>
    <property type="match status" value="1"/>
</dbReference>
<dbReference type="InterPro" id="IPR050558">
    <property type="entry name" value="PTS_Sugar-Specific_Components"/>
</dbReference>
<dbReference type="STRING" id="930152.SAMN05216565_10882"/>
<evidence type="ECO:0000256" key="8">
    <source>
        <dbReference type="ARBA" id="ARBA00022777"/>
    </source>
</evidence>
<dbReference type="Gene3D" id="3.30.1360.60">
    <property type="entry name" value="Glucose permease domain IIB"/>
    <property type="match status" value="1"/>
</dbReference>
<organism evidence="15 16">
    <name type="scientific">Litchfieldia salsa</name>
    <dbReference type="NCBI Taxonomy" id="930152"/>
    <lineage>
        <taxon>Bacteria</taxon>
        <taxon>Bacillati</taxon>
        <taxon>Bacillota</taxon>
        <taxon>Bacilli</taxon>
        <taxon>Bacillales</taxon>
        <taxon>Bacillaceae</taxon>
        <taxon>Litchfieldia</taxon>
    </lineage>
</organism>
<feature type="domain" description="PTS EIIB type-1" evidence="13">
    <location>
        <begin position="10"/>
        <end position="93"/>
    </location>
</feature>
<evidence type="ECO:0000313" key="16">
    <source>
        <dbReference type="Proteomes" id="UP000199159"/>
    </source>
</evidence>
<dbReference type="PANTHER" id="PTHR30175">
    <property type="entry name" value="PHOSPHOTRANSFERASE SYSTEM TRANSPORT PROTEIN"/>
    <property type="match status" value="1"/>
</dbReference>
<evidence type="ECO:0000259" key="13">
    <source>
        <dbReference type="PROSITE" id="PS51098"/>
    </source>
</evidence>
<dbReference type="GO" id="GO:0009401">
    <property type="term" value="P:phosphoenolpyruvate-dependent sugar phosphotransferase system"/>
    <property type="evidence" value="ECO:0007669"/>
    <property type="project" value="UniProtKB-KW"/>
</dbReference>
<feature type="transmembrane region" description="Helical" evidence="12">
    <location>
        <begin position="257"/>
        <end position="279"/>
    </location>
</feature>
<dbReference type="InterPro" id="IPR010973">
    <property type="entry name" value="PTS_IIBC_sucr"/>
</dbReference>
<evidence type="ECO:0000256" key="10">
    <source>
        <dbReference type="ARBA" id="ARBA00023136"/>
    </source>
</evidence>
<dbReference type="GO" id="GO:0090589">
    <property type="term" value="F:protein-phosphocysteine-trehalose phosphotransferase system transporter activity"/>
    <property type="evidence" value="ECO:0007669"/>
    <property type="project" value="TreeGrafter"/>
</dbReference>
<gene>
    <name evidence="15" type="ORF">SAMN05216565_10882</name>
</gene>
<dbReference type="GO" id="GO:0008982">
    <property type="term" value="F:protein-N(PI)-phosphohistidine-sugar phosphotransferase activity"/>
    <property type="evidence" value="ECO:0007669"/>
    <property type="project" value="InterPro"/>
</dbReference>
<dbReference type="PANTHER" id="PTHR30175:SF7">
    <property type="entry name" value="NEGATIVE REGULATOR OF SACY ACTIVITY"/>
    <property type="match status" value="1"/>
</dbReference>
<dbReference type="InterPro" id="IPR036878">
    <property type="entry name" value="Glu_permease_IIB"/>
</dbReference>
<evidence type="ECO:0000313" key="15">
    <source>
        <dbReference type="EMBL" id="SDP83481.1"/>
    </source>
</evidence>
<keyword evidence="3" id="KW-1003">Cell membrane</keyword>
<dbReference type="GO" id="GO:0005886">
    <property type="term" value="C:plasma membrane"/>
    <property type="evidence" value="ECO:0007669"/>
    <property type="project" value="UniProtKB-SubCell"/>
</dbReference>
<evidence type="ECO:0000259" key="14">
    <source>
        <dbReference type="PROSITE" id="PS51103"/>
    </source>
</evidence>
<dbReference type="CDD" id="cd00212">
    <property type="entry name" value="PTS_IIB_glc"/>
    <property type="match status" value="1"/>
</dbReference>
<feature type="transmembrane region" description="Helical" evidence="12">
    <location>
        <begin position="391"/>
        <end position="411"/>
    </location>
</feature>
<reference evidence="16" key="1">
    <citation type="submission" date="2016-10" db="EMBL/GenBank/DDBJ databases">
        <authorList>
            <person name="Varghese N."/>
            <person name="Submissions S."/>
        </authorList>
    </citation>
    <scope>NUCLEOTIDE SEQUENCE [LARGE SCALE GENOMIC DNA]</scope>
    <source>
        <strain evidence="16">IBRC-M10078</strain>
    </source>
</reference>
<keyword evidence="16" id="KW-1185">Reference proteome</keyword>
<sequence>MKIANRINSKEIVNELLPLVGGKENISRASHCASRLRLVLQKEEIVDLPSIEKMESVEGVYMRSGQIQIIFGGGRVNRIYKELMEKKETKSLDLQQKIEENKGQTNRFSRLVKLLTNIFIPIIPAIVASGLLMGFIGMVKAFDMIPLDSAWMRMLDIFSSAAFIILPILIGFSSAKEFGSNPFLGAVMGGILTHPSLMNPRELGNGTPEFMDIIGIQIPLIGYQGTVIPILLSVYVMSKIEKGLRRWVPNTLDLFLIPFLTITLTGFISLLVMGPLGMWISNLVTNSLEFFIHYGGFMAGFLFGGLYTFIVITGLHHGIHAIEAGLLADPEVGINFLLPIWSMANVAQGGAALAVFILTKNKKLKEIAIPAAISAFLGIVEPVIFGINLRLVKPFIGAAIGGALGGAYVVSTEVVANSYGLTAIPMIAIVAPMGITNLIHYLIGFVIAVASAFVVTLIIGIKEEKL</sequence>
<keyword evidence="9 12" id="KW-1133">Transmembrane helix</keyword>
<name>A0A1H0VYR6_9BACI</name>
<protein>
    <submittedName>
        <fullName evidence="15">PTS system, sucrose-specific IIC component</fullName>
    </submittedName>
</protein>
<accession>A0A1H0VYR6</accession>
<dbReference type="InterPro" id="IPR018113">
    <property type="entry name" value="PTrfase_EIIB_Cys"/>
</dbReference>
<keyword evidence="4" id="KW-0762">Sugar transport</keyword>
<proteinExistence type="predicted"/>
<evidence type="ECO:0000256" key="1">
    <source>
        <dbReference type="ARBA" id="ARBA00004651"/>
    </source>
</evidence>
<feature type="transmembrane region" description="Helical" evidence="12">
    <location>
        <begin position="336"/>
        <end position="358"/>
    </location>
</feature>
<dbReference type="NCBIfam" id="TIGR01996">
    <property type="entry name" value="PTS-II-BC-sucr"/>
    <property type="match status" value="1"/>
</dbReference>
<evidence type="ECO:0000256" key="6">
    <source>
        <dbReference type="ARBA" id="ARBA00022683"/>
    </source>
</evidence>
<dbReference type="GO" id="GO:0016301">
    <property type="term" value="F:kinase activity"/>
    <property type="evidence" value="ECO:0007669"/>
    <property type="project" value="UniProtKB-KW"/>
</dbReference>
<evidence type="ECO:0000256" key="2">
    <source>
        <dbReference type="ARBA" id="ARBA00022448"/>
    </source>
</evidence>
<dbReference type="Pfam" id="PF02378">
    <property type="entry name" value="PTS_EIIC"/>
    <property type="match status" value="1"/>
</dbReference>
<keyword evidence="10 12" id="KW-0472">Membrane</keyword>
<dbReference type="PROSITE" id="PS51103">
    <property type="entry name" value="PTS_EIIC_TYPE_1"/>
    <property type="match status" value="1"/>
</dbReference>
<keyword evidence="5" id="KW-0808">Transferase</keyword>
<dbReference type="InterPro" id="IPR001996">
    <property type="entry name" value="PTS_IIB_1"/>
</dbReference>
<evidence type="ECO:0000256" key="3">
    <source>
        <dbReference type="ARBA" id="ARBA00022475"/>
    </source>
</evidence>
<keyword evidence="8" id="KW-0418">Kinase</keyword>
<keyword evidence="7 12" id="KW-0812">Transmembrane</keyword>
<dbReference type="EMBL" id="FNJU01000008">
    <property type="protein sequence ID" value="SDP83481.1"/>
    <property type="molecule type" value="Genomic_DNA"/>
</dbReference>
<evidence type="ECO:0000256" key="12">
    <source>
        <dbReference type="SAM" id="Phobius"/>
    </source>
</evidence>
<dbReference type="InterPro" id="IPR013013">
    <property type="entry name" value="PTS_EIIC_1"/>
</dbReference>
<dbReference type="Pfam" id="PF00367">
    <property type="entry name" value="PTS_EIIB"/>
    <property type="match status" value="1"/>
</dbReference>
<evidence type="ECO:0000256" key="5">
    <source>
        <dbReference type="ARBA" id="ARBA00022679"/>
    </source>
</evidence>
<keyword evidence="6" id="KW-0598">Phosphotransferase system</keyword>
<keyword evidence="2" id="KW-0813">Transport</keyword>
<dbReference type="InterPro" id="IPR003352">
    <property type="entry name" value="PTS_EIIC"/>
</dbReference>
<feature type="transmembrane region" description="Helical" evidence="12">
    <location>
        <begin position="220"/>
        <end position="237"/>
    </location>
</feature>
<evidence type="ECO:0000256" key="4">
    <source>
        <dbReference type="ARBA" id="ARBA00022597"/>
    </source>
</evidence>